<organism evidence="4 5">
    <name type="scientific">Geobacter soli</name>
    <dbReference type="NCBI Taxonomy" id="1510391"/>
    <lineage>
        <taxon>Bacteria</taxon>
        <taxon>Pseudomonadati</taxon>
        <taxon>Thermodesulfobacteriota</taxon>
        <taxon>Desulfuromonadia</taxon>
        <taxon>Geobacterales</taxon>
        <taxon>Geobacteraceae</taxon>
        <taxon>Geobacter</taxon>
    </lineage>
</organism>
<comment type="similarity">
    <text evidence="1">Belongs to the aldehyde dehydrogenase family.</text>
</comment>
<dbReference type="InterPro" id="IPR016163">
    <property type="entry name" value="Ald_DH_C"/>
</dbReference>
<evidence type="ECO:0000256" key="2">
    <source>
        <dbReference type="ARBA" id="ARBA00023002"/>
    </source>
</evidence>
<evidence type="ECO:0000259" key="3">
    <source>
        <dbReference type="Pfam" id="PF00171"/>
    </source>
</evidence>
<dbReference type="SUPFAM" id="SSF53720">
    <property type="entry name" value="ALDH-like"/>
    <property type="match status" value="1"/>
</dbReference>
<dbReference type="PANTHER" id="PTHR42991">
    <property type="entry name" value="ALDEHYDE DEHYDROGENASE"/>
    <property type="match status" value="1"/>
</dbReference>
<dbReference type="CDD" id="cd07149">
    <property type="entry name" value="ALDH_y4uC"/>
    <property type="match status" value="1"/>
</dbReference>
<dbReference type="EMBL" id="JXBL01000001">
    <property type="protein sequence ID" value="KIE42835.1"/>
    <property type="molecule type" value="Genomic_DNA"/>
</dbReference>
<dbReference type="InterPro" id="IPR015590">
    <property type="entry name" value="Aldehyde_DH_dom"/>
</dbReference>
<reference evidence="4 5" key="1">
    <citation type="submission" date="2015-01" db="EMBL/GenBank/DDBJ databases">
        <title>Genome sequence of the anaerobic bacterium Geobacter soli GSS01, a dissimilatory Fe(III) reducer from soil.</title>
        <authorList>
            <person name="Yang G."/>
            <person name="Zhou S."/>
        </authorList>
    </citation>
    <scope>NUCLEOTIDE SEQUENCE [LARGE SCALE GENOMIC DNA]</scope>
    <source>
        <strain evidence="4 5">GSS01</strain>
    </source>
</reference>
<dbReference type="Gene3D" id="3.40.309.10">
    <property type="entry name" value="Aldehyde Dehydrogenase, Chain A, domain 2"/>
    <property type="match status" value="1"/>
</dbReference>
<dbReference type="AlphaFoldDB" id="A0A0C1U530"/>
<gene>
    <name evidence="4" type="ORF">SE37_09420</name>
</gene>
<dbReference type="GO" id="GO:0008911">
    <property type="term" value="F:lactaldehyde dehydrogenase (NAD+) activity"/>
    <property type="evidence" value="ECO:0007669"/>
    <property type="project" value="TreeGrafter"/>
</dbReference>
<evidence type="ECO:0000313" key="4">
    <source>
        <dbReference type="EMBL" id="KIE42835.1"/>
    </source>
</evidence>
<sequence>MAKRYKVLVGGEWTGDDRPGIEVVNPYDGSVIGVVPEATNEDVDRAIHAAQAGFAEMAALPAHRRSDILERTSELITRDREEIAEIIAREAGKSWKFALAEADRSAETFRFASLEARNAHGELVPMDASPVSAGRFGFYIRTPIGVIGAIAPFNFPLNLVAHKVAPAIAAGNALVLKPATKTPLSSIKLAELMVEAGLPAGALNLVIGSGRTVGNRLVEDDRLAMVTFTGSPPVGVQIKERSGLKRVTLELGSNSPTIIEDDGDVDAAVARCVVGSFANSGQVCISVQRIFVHQRRYREFVDKFVAATQKLKVGDPMDRDCDIGPMISRDELQRAVEWLEEATSLGARLETGGTVVGNCLTPAILSGVTPDMKVVCSEVFAPIVSVIPYETFDQALDMADDSIYGLQAGVYTSDINKAFQAIRRLDVGGVIINDVPTFRVDHMPYGGNKQSGLGREGIRYAMEEMTNIKFVCLNL</sequence>
<dbReference type="Pfam" id="PF00171">
    <property type="entry name" value="Aldedh"/>
    <property type="match status" value="1"/>
</dbReference>
<keyword evidence="5" id="KW-1185">Reference proteome</keyword>
<evidence type="ECO:0000313" key="5">
    <source>
        <dbReference type="Proteomes" id="UP000031433"/>
    </source>
</evidence>
<name>A0A0C1U530_9BACT</name>
<comment type="caution">
    <text evidence="4">The sequence shown here is derived from an EMBL/GenBank/DDBJ whole genome shotgun (WGS) entry which is preliminary data.</text>
</comment>
<dbReference type="PANTHER" id="PTHR42991:SF1">
    <property type="entry name" value="ALDEHYDE DEHYDROGENASE"/>
    <property type="match status" value="1"/>
</dbReference>
<protein>
    <submittedName>
        <fullName evidence="4">Aldehyde dehydrogenase</fullName>
    </submittedName>
</protein>
<keyword evidence="2" id="KW-0560">Oxidoreductase</keyword>
<dbReference type="InterPro" id="IPR051020">
    <property type="entry name" value="ALDH-related_metabolic_enz"/>
</dbReference>
<accession>A0A0C1U530</accession>
<dbReference type="InterPro" id="IPR016162">
    <property type="entry name" value="Ald_DH_N"/>
</dbReference>
<dbReference type="FunFam" id="3.40.605.10:FF:000007">
    <property type="entry name" value="NAD/NADP-dependent betaine aldehyde dehydrogenase"/>
    <property type="match status" value="1"/>
</dbReference>
<feature type="domain" description="Aldehyde dehydrogenase" evidence="3">
    <location>
        <begin position="13"/>
        <end position="471"/>
    </location>
</feature>
<dbReference type="Proteomes" id="UP000031433">
    <property type="component" value="Unassembled WGS sequence"/>
</dbReference>
<dbReference type="RefSeq" id="WP_039645760.1">
    <property type="nucleotide sequence ID" value="NZ_JXBL01000001.1"/>
</dbReference>
<evidence type="ECO:0000256" key="1">
    <source>
        <dbReference type="ARBA" id="ARBA00009986"/>
    </source>
</evidence>
<dbReference type="Gene3D" id="3.40.605.10">
    <property type="entry name" value="Aldehyde Dehydrogenase, Chain A, domain 1"/>
    <property type="match status" value="1"/>
</dbReference>
<proteinExistence type="inferred from homology"/>
<dbReference type="InterPro" id="IPR016161">
    <property type="entry name" value="Ald_DH/histidinol_DH"/>
</dbReference>